<keyword evidence="2" id="KW-1185">Reference proteome</keyword>
<protein>
    <submittedName>
        <fullName evidence="1">Uncharacterized protein</fullName>
    </submittedName>
</protein>
<gene>
    <name evidence="1" type="ORF">PPRIM_AZ9-3.1.T2040013</name>
</gene>
<proteinExistence type="predicted"/>
<accession>A0A8S1QR68</accession>
<dbReference type="EMBL" id="CAJJDM010000213">
    <property type="protein sequence ID" value="CAD8117602.1"/>
    <property type="molecule type" value="Genomic_DNA"/>
</dbReference>
<sequence length="63" mass="7235">MIKVDSIKPIIKNKSKKISLLNANAKASEMVIIANFKTQSQQIQCLECRNKTFIGNLFFNKQY</sequence>
<evidence type="ECO:0000313" key="1">
    <source>
        <dbReference type="EMBL" id="CAD8117602.1"/>
    </source>
</evidence>
<dbReference type="AlphaFoldDB" id="A0A8S1QR68"/>
<evidence type="ECO:0000313" key="2">
    <source>
        <dbReference type="Proteomes" id="UP000688137"/>
    </source>
</evidence>
<name>A0A8S1QR68_PARPR</name>
<dbReference type="Proteomes" id="UP000688137">
    <property type="component" value="Unassembled WGS sequence"/>
</dbReference>
<comment type="caution">
    <text evidence="1">The sequence shown here is derived from an EMBL/GenBank/DDBJ whole genome shotgun (WGS) entry which is preliminary data.</text>
</comment>
<organism evidence="1 2">
    <name type="scientific">Paramecium primaurelia</name>
    <dbReference type="NCBI Taxonomy" id="5886"/>
    <lineage>
        <taxon>Eukaryota</taxon>
        <taxon>Sar</taxon>
        <taxon>Alveolata</taxon>
        <taxon>Ciliophora</taxon>
        <taxon>Intramacronucleata</taxon>
        <taxon>Oligohymenophorea</taxon>
        <taxon>Peniculida</taxon>
        <taxon>Parameciidae</taxon>
        <taxon>Paramecium</taxon>
    </lineage>
</organism>
<reference evidence="1" key="1">
    <citation type="submission" date="2021-01" db="EMBL/GenBank/DDBJ databases">
        <authorList>
            <consortium name="Genoscope - CEA"/>
            <person name="William W."/>
        </authorList>
    </citation>
    <scope>NUCLEOTIDE SEQUENCE</scope>
</reference>